<keyword evidence="3 8" id="KW-0479">Metal-binding</keyword>
<dbReference type="HAMAP" id="MF_00101">
    <property type="entry name" value="AcpS"/>
    <property type="match status" value="1"/>
</dbReference>
<dbReference type="EMBL" id="CAJHOE010000001">
    <property type="protein sequence ID" value="CAD7286637.1"/>
    <property type="molecule type" value="Genomic_DNA"/>
</dbReference>
<comment type="cofactor">
    <cofactor evidence="8">
        <name>Mg(2+)</name>
        <dbReference type="ChEBI" id="CHEBI:18420"/>
    </cofactor>
</comment>
<dbReference type="Gene3D" id="3.90.470.20">
    <property type="entry name" value="4'-phosphopantetheinyl transferase domain"/>
    <property type="match status" value="1"/>
</dbReference>
<keyword evidence="11" id="KW-1185">Reference proteome</keyword>
<keyword evidence="2 8" id="KW-0808">Transferase</keyword>
<comment type="function">
    <text evidence="8">Transfers the 4'-phosphopantetheine moiety from coenzyme A to a Ser of acyl-carrier-protein.</text>
</comment>
<dbReference type="InterPro" id="IPR008278">
    <property type="entry name" value="4-PPantetheinyl_Trfase_dom"/>
</dbReference>
<dbReference type="SUPFAM" id="SSF56214">
    <property type="entry name" value="4'-phosphopantetheinyl transferase"/>
    <property type="match status" value="1"/>
</dbReference>
<comment type="caution">
    <text evidence="10">The sequence shown here is derived from an EMBL/GenBank/DDBJ whole genome shotgun (WGS) entry which is preliminary data.</text>
</comment>
<evidence type="ECO:0000256" key="2">
    <source>
        <dbReference type="ARBA" id="ARBA00022679"/>
    </source>
</evidence>
<comment type="subcellular location">
    <subcellularLocation>
        <location evidence="8">Cytoplasm</location>
    </subcellularLocation>
</comment>
<gene>
    <name evidence="8 10" type="primary">acpS</name>
    <name evidence="10" type="ORF">LMG8286_00462</name>
</gene>
<comment type="catalytic activity">
    <reaction evidence="8">
        <text>apo-[ACP] + CoA = holo-[ACP] + adenosine 3',5'-bisphosphate + H(+)</text>
        <dbReference type="Rhea" id="RHEA:12068"/>
        <dbReference type="Rhea" id="RHEA-COMP:9685"/>
        <dbReference type="Rhea" id="RHEA-COMP:9690"/>
        <dbReference type="ChEBI" id="CHEBI:15378"/>
        <dbReference type="ChEBI" id="CHEBI:29999"/>
        <dbReference type="ChEBI" id="CHEBI:57287"/>
        <dbReference type="ChEBI" id="CHEBI:58343"/>
        <dbReference type="ChEBI" id="CHEBI:64479"/>
        <dbReference type="EC" id="2.7.8.7"/>
    </reaction>
</comment>
<evidence type="ECO:0000256" key="8">
    <source>
        <dbReference type="HAMAP-Rule" id="MF_00101"/>
    </source>
</evidence>
<feature type="binding site" evidence="8">
    <location>
        <position position="5"/>
    </location>
    <ligand>
        <name>Mg(2+)</name>
        <dbReference type="ChEBI" id="CHEBI:18420"/>
    </ligand>
</feature>
<keyword evidence="5 8" id="KW-0460">Magnesium</keyword>
<evidence type="ECO:0000313" key="11">
    <source>
        <dbReference type="Proteomes" id="UP000789359"/>
    </source>
</evidence>
<keyword evidence="1 8" id="KW-0444">Lipid biosynthesis</keyword>
<keyword evidence="7 8" id="KW-0275">Fatty acid biosynthesis</keyword>
<protein>
    <recommendedName>
        <fullName evidence="8">Holo-[acyl-carrier-protein] synthase</fullName>
        <shortName evidence="8">Holo-ACP synthase</shortName>
        <ecNumber evidence="8">2.7.8.7</ecNumber>
    </recommendedName>
    <alternativeName>
        <fullName evidence="8">4'-phosphopantetheinyl transferase AcpS</fullName>
    </alternativeName>
</protein>
<dbReference type="Pfam" id="PF01648">
    <property type="entry name" value="ACPS"/>
    <property type="match status" value="1"/>
</dbReference>
<accession>A0ABM8Q1J5</accession>
<evidence type="ECO:0000313" key="10">
    <source>
        <dbReference type="EMBL" id="CAD7286637.1"/>
    </source>
</evidence>
<dbReference type="InterPro" id="IPR037143">
    <property type="entry name" value="4-PPantetheinyl_Trfase_dom_sf"/>
</dbReference>
<name>A0ABM8Q1J5_9BACT</name>
<evidence type="ECO:0000256" key="5">
    <source>
        <dbReference type="ARBA" id="ARBA00022842"/>
    </source>
</evidence>
<evidence type="ECO:0000256" key="7">
    <source>
        <dbReference type="ARBA" id="ARBA00023160"/>
    </source>
</evidence>
<dbReference type="NCBIfam" id="TIGR00516">
    <property type="entry name" value="acpS"/>
    <property type="match status" value="1"/>
</dbReference>
<dbReference type="NCBIfam" id="TIGR00556">
    <property type="entry name" value="pantethn_trn"/>
    <property type="match status" value="1"/>
</dbReference>
<keyword evidence="4 8" id="KW-0276">Fatty acid metabolism</keyword>
<evidence type="ECO:0000256" key="4">
    <source>
        <dbReference type="ARBA" id="ARBA00022832"/>
    </source>
</evidence>
<reference evidence="10 11" key="1">
    <citation type="submission" date="2020-11" db="EMBL/GenBank/DDBJ databases">
        <authorList>
            <person name="Peeters C."/>
        </authorList>
    </citation>
    <scope>NUCLEOTIDE SEQUENCE [LARGE SCALE GENOMIC DNA]</scope>
    <source>
        <strain evidence="10 11">LMG 8286</strain>
    </source>
</reference>
<feature type="binding site" evidence="8">
    <location>
        <position position="50"/>
    </location>
    <ligand>
        <name>Mg(2+)</name>
        <dbReference type="ChEBI" id="CHEBI:18420"/>
    </ligand>
</feature>
<dbReference type="RefSeq" id="WP_230056248.1">
    <property type="nucleotide sequence ID" value="NZ_CAJHOE010000001.1"/>
</dbReference>
<dbReference type="InterPro" id="IPR002582">
    <property type="entry name" value="ACPS"/>
</dbReference>
<keyword evidence="8" id="KW-0963">Cytoplasm</keyword>
<keyword evidence="6 8" id="KW-0443">Lipid metabolism</keyword>
<evidence type="ECO:0000256" key="3">
    <source>
        <dbReference type="ARBA" id="ARBA00022723"/>
    </source>
</evidence>
<dbReference type="InterPro" id="IPR004568">
    <property type="entry name" value="Ppantetheine-prot_Trfase_dom"/>
</dbReference>
<organism evidence="10 11">
    <name type="scientific">Campylobacter suis</name>
    <dbReference type="NCBI Taxonomy" id="2790657"/>
    <lineage>
        <taxon>Bacteria</taxon>
        <taxon>Pseudomonadati</taxon>
        <taxon>Campylobacterota</taxon>
        <taxon>Epsilonproteobacteria</taxon>
        <taxon>Campylobacterales</taxon>
        <taxon>Campylobacteraceae</taxon>
        <taxon>Campylobacter</taxon>
    </lineage>
</organism>
<comment type="similarity">
    <text evidence="8">Belongs to the P-Pant transferase superfamily. AcpS family.</text>
</comment>
<evidence type="ECO:0000256" key="1">
    <source>
        <dbReference type="ARBA" id="ARBA00022516"/>
    </source>
</evidence>
<dbReference type="EC" id="2.7.8.7" evidence="8"/>
<feature type="domain" description="4'-phosphopantetheinyl transferase" evidence="9">
    <location>
        <begin position="2"/>
        <end position="87"/>
    </location>
</feature>
<evidence type="ECO:0000259" key="9">
    <source>
        <dbReference type="Pfam" id="PF01648"/>
    </source>
</evidence>
<sequence length="117" mass="12830">MIGIDIVSIDRISRLKKRFGSEFLRRFLSQKEIGIIKSDASLAGFWAAKEAASKALGVGISAECSFFDIEISKNERGAPILNFSDRIMQNFNISSTSLSITHDGGFALAAVMLKQKE</sequence>
<evidence type="ECO:0000256" key="6">
    <source>
        <dbReference type="ARBA" id="ARBA00023098"/>
    </source>
</evidence>
<proteinExistence type="inferred from homology"/>
<dbReference type="Proteomes" id="UP000789359">
    <property type="component" value="Unassembled WGS sequence"/>
</dbReference>
<dbReference type="GO" id="GO:0008897">
    <property type="term" value="F:holo-[acyl-carrier-protein] synthase activity"/>
    <property type="evidence" value="ECO:0007669"/>
    <property type="project" value="UniProtKB-EC"/>
</dbReference>